<dbReference type="SUPFAM" id="SSF56024">
    <property type="entry name" value="Phospholipase D/nuclease"/>
    <property type="match status" value="2"/>
</dbReference>
<dbReference type="Gene3D" id="3.30.870.10">
    <property type="entry name" value="Endonuclease Chain A"/>
    <property type="match status" value="2"/>
</dbReference>
<dbReference type="PANTHER" id="PTHR21248:SF22">
    <property type="entry name" value="PHOSPHOLIPASE D"/>
    <property type="match status" value="1"/>
</dbReference>
<feature type="region of interest" description="Disordered" evidence="1">
    <location>
        <begin position="213"/>
        <end position="243"/>
    </location>
</feature>
<evidence type="ECO:0000256" key="1">
    <source>
        <dbReference type="SAM" id="MobiDB-lite"/>
    </source>
</evidence>
<name>A0AAF0IHW6_9EURO</name>
<gene>
    <name evidence="2" type="ORF">PRK78_002762</name>
</gene>
<organism evidence="2 3">
    <name type="scientific">Emydomyces testavorans</name>
    <dbReference type="NCBI Taxonomy" id="2070801"/>
    <lineage>
        <taxon>Eukaryota</taxon>
        <taxon>Fungi</taxon>
        <taxon>Dikarya</taxon>
        <taxon>Ascomycota</taxon>
        <taxon>Pezizomycotina</taxon>
        <taxon>Eurotiomycetes</taxon>
        <taxon>Eurotiomycetidae</taxon>
        <taxon>Onygenales</taxon>
        <taxon>Nannizziopsiaceae</taxon>
        <taxon>Emydomyces</taxon>
    </lineage>
</organism>
<dbReference type="PANTHER" id="PTHR21248">
    <property type="entry name" value="CARDIOLIPIN SYNTHASE"/>
    <property type="match status" value="1"/>
</dbReference>
<keyword evidence="3" id="KW-1185">Reference proteome</keyword>
<feature type="compositionally biased region" description="Basic and acidic residues" evidence="1">
    <location>
        <begin position="223"/>
        <end position="243"/>
    </location>
</feature>
<sequence length="425" mass="47368">MSGLVSPSLMGSCGVVPLTIIGPLSDICRHMSNCIARAEKEVILLTAYWTNSSNSRFLTNAMKELSRRAGLRGSKVVMKMMYDRGNPKQFVNNRQLVSTKEAMSSKIGLPGPEEIPNIDLQVLNYHRPVAGTMHSKFMIVDRKFALLESNNIEDNDNLEMMVRFEGPIVDSFFDMALIAWNIALVPQLPMLDTPAASQVPCFPFAGAKHRSKDSVWSSQGDTARAEESSDKFLPEHTPDDPHHDADIVAEIARITASLTPRADETRRECVSRHLNSASSPDIIGDAPEWDEEHHMTPYILHPPHEPFPMAMVNRKPWGPLNHSSAYTPQNVAFLAALENAEQSIFIQTPDLNAEHLLEPLLDAIRRGVIVTCFLCLGYNDAGQLLPFQNGINEMICNRLYNSLSNDEEKSRLRPKLSDKPQAAET</sequence>
<dbReference type="Proteomes" id="UP001219355">
    <property type="component" value="Chromosome 2"/>
</dbReference>
<proteinExistence type="predicted"/>
<dbReference type="CDD" id="cd00138">
    <property type="entry name" value="PLDc_SF"/>
    <property type="match status" value="1"/>
</dbReference>
<dbReference type="EMBL" id="CP120628">
    <property type="protein sequence ID" value="WEW57297.1"/>
    <property type="molecule type" value="Genomic_DNA"/>
</dbReference>
<dbReference type="AlphaFoldDB" id="A0AAF0IHW6"/>
<accession>A0AAF0IHW6</accession>
<evidence type="ECO:0000313" key="3">
    <source>
        <dbReference type="Proteomes" id="UP001219355"/>
    </source>
</evidence>
<evidence type="ECO:0000313" key="2">
    <source>
        <dbReference type="EMBL" id="WEW57297.1"/>
    </source>
</evidence>
<protein>
    <recommendedName>
        <fullName evidence="4">PLD phosphodiesterase domain-containing protein</fullName>
    </recommendedName>
</protein>
<reference evidence="2" key="1">
    <citation type="submission" date="2023-03" db="EMBL/GenBank/DDBJ databases">
        <title>Emydomyces testavorans Genome Sequence.</title>
        <authorList>
            <person name="Hoyer L."/>
        </authorList>
    </citation>
    <scope>NUCLEOTIDE SEQUENCE</scope>
    <source>
        <strain evidence="2">16-2883</strain>
    </source>
</reference>
<evidence type="ECO:0008006" key="4">
    <source>
        <dbReference type="Google" id="ProtNLM"/>
    </source>
</evidence>